<evidence type="ECO:0000259" key="6">
    <source>
        <dbReference type="PROSITE" id="PS50287"/>
    </source>
</evidence>
<dbReference type="SMART" id="SM00202">
    <property type="entry name" value="SR"/>
    <property type="match status" value="1"/>
</dbReference>
<comment type="caution">
    <text evidence="7">The sequence shown here is derived from an EMBL/GenBank/DDBJ whole genome shotgun (WGS) entry which is preliminary data.</text>
</comment>
<feature type="domain" description="SRCR" evidence="6">
    <location>
        <begin position="125"/>
        <end position="238"/>
    </location>
</feature>
<protein>
    <recommendedName>
        <fullName evidence="6">SRCR domain-containing protein</fullName>
    </recommendedName>
</protein>
<evidence type="ECO:0000256" key="3">
    <source>
        <dbReference type="SAM" id="MobiDB-lite"/>
    </source>
</evidence>
<dbReference type="SUPFAM" id="SSF56487">
    <property type="entry name" value="SRCR-like"/>
    <property type="match status" value="1"/>
</dbReference>
<keyword evidence="1" id="KW-1015">Disulfide bond</keyword>
<feature type="signal peptide" evidence="5">
    <location>
        <begin position="1"/>
        <end position="20"/>
    </location>
</feature>
<feature type="chain" id="PRO_5043518524" description="SRCR domain-containing protein" evidence="5">
    <location>
        <begin position="21"/>
        <end position="407"/>
    </location>
</feature>
<feature type="transmembrane region" description="Helical" evidence="4">
    <location>
        <begin position="284"/>
        <end position="314"/>
    </location>
</feature>
<dbReference type="InterPro" id="IPR036772">
    <property type="entry name" value="SRCR-like_dom_sf"/>
</dbReference>
<reference evidence="7 8" key="1">
    <citation type="journal article" date="2023" name="BMC Biol.">
        <title>The compact genome of the sponge Oopsacas minuta (Hexactinellida) is lacking key metazoan core genes.</title>
        <authorList>
            <person name="Santini S."/>
            <person name="Schenkelaars Q."/>
            <person name="Jourda C."/>
            <person name="Duchesne M."/>
            <person name="Belahbib H."/>
            <person name="Rocher C."/>
            <person name="Selva M."/>
            <person name="Riesgo A."/>
            <person name="Vervoort M."/>
            <person name="Leys S.P."/>
            <person name="Kodjabachian L."/>
            <person name="Le Bivic A."/>
            <person name="Borchiellini C."/>
            <person name="Claverie J.M."/>
            <person name="Renard E."/>
        </authorList>
    </citation>
    <scope>NUCLEOTIDE SEQUENCE [LARGE SCALE GENOMIC DNA]</scope>
    <source>
        <strain evidence="7">SPO-2</strain>
    </source>
</reference>
<dbReference type="AlphaFoldDB" id="A0AAV7JXA2"/>
<evidence type="ECO:0000256" key="4">
    <source>
        <dbReference type="SAM" id="Phobius"/>
    </source>
</evidence>
<keyword evidence="8" id="KW-1185">Reference proteome</keyword>
<dbReference type="Proteomes" id="UP001165289">
    <property type="component" value="Unassembled WGS sequence"/>
</dbReference>
<name>A0AAV7JXA2_9METZ</name>
<evidence type="ECO:0000256" key="1">
    <source>
        <dbReference type="ARBA" id="ARBA00023157"/>
    </source>
</evidence>
<evidence type="ECO:0000313" key="7">
    <source>
        <dbReference type="EMBL" id="KAI6653582.1"/>
    </source>
</evidence>
<dbReference type="GO" id="GO:0016020">
    <property type="term" value="C:membrane"/>
    <property type="evidence" value="ECO:0007669"/>
    <property type="project" value="InterPro"/>
</dbReference>
<keyword evidence="5" id="KW-0732">Signal</keyword>
<feature type="region of interest" description="Disordered" evidence="3">
    <location>
        <begin position="248"/>
        <end position="267"/>
    </location>
</feature>
<evidence type="ECO:0000256" key="5">
    <source>
        <dbReference type="SAM" id="SignalP"/>
    </source>
</evidence>
<keyword evidence="4" id="KW-1133">Transmembrane helix</keyword>
<sequence length="407" mass="46010">MPSRSIIVLLTVCYVLQLQAGSLQEEIIFRQINNVLQISFPSQPKMGIEEWYNVSGHRFDYRGGIVACNELSNESFVDFQTKDISTDMFEDENQVSAAIYCDLPRRNNDDCFVEFVPLNDVIINLTCIDASQYNEGDILQLEDGSIVQLKSLYPGKYIWAHFCVDRNPGWDMNATNLACQKLGYHNGAEFTIGKKYKRVYGLVDIDCTGATDFLQCTSDYTRFDDGDCFQGVIAITCEGKVTTAQMQTTSNEPSYSPSSTDSTTWSSNAPTSYNTNNTQINQHMIYIITGISIVIIVLLILMIGSLLTGIAICLCKSGYCRTPVIGDIVEGTSNEGERKECDPYLRMQSYPNGDIKQVLKKDKLYYNVNEVEESTQSYQHTYLEMKPRQCEQARTKDSAKEPYYTLY</sequence>
<dbReference type="InterPro" id="IPR001190">
    <property type="entry name" value="SRCR"/>
</dbReference>
<keyword evidence="4" id="KW-0812">Transmembrane</keyword>
<keyword evidence="4" id="KW-0472">Membrane</keyword>
<dbReference type="Gene3D" id="3.10.250.10">
    <property type="entry name" value="SRCR-like domain"/>
    <property type="match status" value="1"/>
</dbReference>
<gene>
    <name evidence="7" type="ORF">LOD99_3477</name>
</gene>
<evidence type="ECO:0000313" key="8">
    <source>
        <dbReference type="Proteomes" id="UP001165289"/>
    </source>
</evidence>
<dbReference type="PROSITE" id="PS50287">
    <property type="entry name" value="SRCR_2"/>
    <property type="match status" value="1"/>
</dbReference>
<dbReference type="EMBL" id="JAKMXF010000266">
    <property type="protein sequence ID" value="KAI6653582.1"/>
    <property type="molecule type" value="Genomic_DNA"/>
</dbReference>
<organism evidence="7 8">
    <name type="scientific">Oopsacas minuta</name>
    <dbReference type="NCBI Taxonomy" id="111878"/>
    <lineage>
        <taxon>Eukaryota</taxon>
        <taxon>Metazoa</taxon>
        <taxon>Porifera</taxon>
        <taxon>Hexactinellida</taxon>
        <taxon>Hexasterophora</taxon>
        <taxon>Lyssacinosida</taxon>
        <taxon>Leucopsacidae</taxon>
        <taxon>Oopsacas</taxon>
    </lineage>
</organism>
<evidence type="ECO:0000256" key="2">
    <source>
        <dbReference type="PROSITE-ProRule" id="PRU00196"/>
    </source>
</evidence>
<proteinExistence type="predicted"/>
<comment type="caution">
    <text evidence="2">Lacks conserved residue(s) required for the propagation of feature annotation.</text>
</comment>
<accession>A0AAV7JXA2</accession>